<dbReference type="GO" id="GO:0030198">
    <property type="term" value="P:extracellular matrix organization"/>
    <property type="evidence" value="ECO:0007669"/>
    <property type="project" value="TreeGrafter"/>
</dbReference>
<keyword evidence="1" id="KW-0645">Protease</keyword>
<dbReference type="AlphaFoldDB" id="A0AAV9W5P9"/>
<evidence type="ECO:0000259" key="6">
    <source>
        <dbReference type="SMART" id="SM00235"/>
    </source>
</evidence>
<keyword evidence="8" id="KW-1185">Reference proteome</keyword>
<dbReference type="Proteomes" id="UP001370758">
    <property type="component" value="Unassembled WGS sequence"/>
</dbReference>
<dbReference type="InterPro" id="IPR001818">
    <property type="entry name" value="Pept_M10_metallopeptidase"/>
</dbReference>
<gene>
    <name evidence="7" type="ORF">TWF481_007908</name>
</gene>
<evidence type="ECO:0000256" key="2">
    <source>
        <dbReference type="ARBA" id="ARBA00022723"/>
    </source>
</evidence>
<evidence type="ECO:0000256" key="3">
    <source>
        <dbReference type="ARBA" id="ARBA00022801"/>
    </source>
</evidence>
<dbReference type="PANTHER" id="PTHR10201:SF310">
    <property type="entry name" value="MMP-LIKE PROTEIN"/>
    <property type="match status" value="1"/>
</dbReference>
<evidence type="ECO:0000313" key="8">
    <source>
        <dbReference type="Proteomes" id="UP001370758"/>
    </source>
</evidence>
<evidence type="ECO:0000256" key="1">
    <source>
        <dbReference type="ARBA" id="ARBA00022670"/>
    </source>
</evidence>
<dbReference type="InterPro" id="IPR024079">
    <property type="entry name" value="MetalloPept_cat_dom_sf"/>
</dbReference>
<dbReference type="SUPFAM" id="SSF47090">
    <property type="entry name" value="PGBD-like"/>
    <property type="match status" value="1"/>
</dbReference>
<dbReference type="Gene3D" id="3.40.390.10">
    <property type="entry name" value="Collagenase (Catalytic Domain)"/>
    <property type="match status" value="1"/>
</dbReference>
<keyword evidence="5" id="KW-0482">Metalloprotease</keyword>
<keyword evidence="4" id="KW-0862">Zinc</keyword>
<keyword evidence="2" id="KW-0479">Metal-binding</keyword>
<dbReference type="SMART" id="SM00235">
    <property type="entry name" value="ZnMc"/>
    <property type="match status" value="1"/>
</dbReference>
<keyword evidence="3" id="KW-0378">Hydrolase</keyword>
<name>A0AAV9W5P9_9PEZI</name>
<evidence type="ECO:0000256" key="5">
    <source>
        <dbReference type="ARBA" id="ARBA00023049"/>
    </source>
</evidence>
<dbReference type="GO" id="GO:0004222">
    <property type="term" value="F:metalloendopeptidase activity"/>
    <property type="evidence" value="ECO:0007669"/>
    <property type="project" value="InterPro"/>
</dbReference>
<dbReference type="EMBL" id="JAVHJL010000005">
    <property type="protein sequence ID" value="KAK6502868.1"/>
    <property type="molecule type" value="Genomic_DNA"/>
</dbReference>
<sequence>MAPVTVEKVAQEAEPAISHILTHLACFDCLPSDSETEKLESSSPLRQYAILSTGLANFQKCMKLPETGFFDIETAKEFDQPHCHNRDQRGDILNPALAVQYSSGNKKKITYCFNEYSYQLSVHEIRDAFHWAFGEWSARSGGLVTFTEIAPHPGKGDIRISWANRDGAGEDGPVFVAYPPPPQQSNSDAPATAPTPIEMYFDEDTEWTVPDLRRTALHHVGHILGLAHSKNTVAVMWPGCTNANFDKDDIEAVDGRLVAPPQTAELAQSHTEDAVRVWTQIAAVFKNADQILNIFPGPGGTLYAELRAGNILKYTPGETRPDPLIEILEASFPSDPIKQIVVSSHYLHMLTTDGSTIRRFSHSAEQRSSWESIGTDVRFATFGFGGQNRGIAASHGSLAVYRLTKQRRVEVFETHDSHDHRRLGYGDLTRVPGYGHWWTLGNPMDGFGPVHESKETKIIADESGVYFSWDNHILKYLDEGPGGKWIDVSDKTSDLCPHRLVSGDDTIYRIDTGDIVGTNITTSDPRRINTISELVSISENGAIWEKLEINCGHPDNAVVDFVASNSHRYIMCSRNAAPDDPDTIVSQGSRTSIWYNKRRSTSSNATLEWEDLKAPLHCSKMVAWGDDIYFMGKDAVIKKMSMS</sequence>
<organism evidence="7 8">
    <name type="scientific">Arthrobotrys musiformis</name>
    <dbReference type="NCBI Taxonomy" id="47236"/>
    <lineage>
        <taxon>Eukaryota</taxon>
        <taxon>Fungi</taxon>
        <taxon>Dikarya</taxon>
        <taxon>Ascomycota</taxon>
        <taxon>Pezizomycotina</taxon>
        <taxon>Orbiliomycetes</taxon>
        <taxon>Orbiliales</taxon>
        <taxon>Orbiliaceae</taxon>
        <taxon>Arthrobotrys</taxon>
    </lineage>
</organism>
<comment type="caution">
    <text evidence="7">The sequence shown here is derived from an EMBL/GenBank/DDBJ whole genome shotgun (WGS) entry which is preliminary data.</text>
</comment>
<dbReference type="GO" id="GO:0031012">
    <property type="term" value="C:extracellular matrix"/>
    <property type="evidence" value="ECO:0007669"/>
    <property type="project" value="InterPro"/>
</dbReference>
<dbReference type="InterPro" id="IPR006026">
    <property type="entry name" value="Peptidase_Metallo"/>
</dbReference>
<feature type="domain" description="Peptidase metallopeptidase" evidence="6">
    <location>
        <begin position="97"/>
        <end position="260"/>
    </location>
</feature>
<protein>
    <recommendedName>
        <fullName evidence="6">Peptidase metallopeptidase domain-containing protein</fullName>
    </recommendedName>
</protein>
<dbReference type="InterPro" id="IPR036365">
    <property type="entry name" value="PGBD-like_sf"/>
</dbReference>
<dbReference type="GO" id="GO:0030574">
    <property type="term" value="P:collagen catabolic process"/>
    <property type="evidence" value="ECO:0007669"/>
    <property type="project" value="TreeGrafter"/>
</dbReference>
<dbReference type="GO" id="GO:0006508">
    <property type="term" value="P:proteolysis"/>
    <property type="evidence" value="ECO:0007669"/>
    <property type="project" value="UniProtKB-KW"/>
</dbReference>
<dbReference type="PANTHER" id="PTHR10201">
    <property type="entry name" value="MATRIX METALLOPROTEINASE"/>
    <property type="match status" value="1"/>
</dbReference>
<evidence type="ECO:0000313" key="7">
    <source>
        <dbReference type="EMBL" id="KAK6502868.1"/>
    </source>
</evidence>
<dbReference type="GO" id="GO:0008270">
    <property type="term" value="F:zinc ion binding"/>
    <property type="evidence" value="ECO:0007669"/>
    <property type="project" value="InterPro"/>
</dbReference>
<evidence type="ECO:0000256" key="4">
    <source>
        <dbReference type="ARBA" id="ARBA00022833"/>
    </source>
</evidence>
<reference evidence="7 8" key="1">
    <citation type="submission" date="2023-08" db="EMBL/GenBank/DDBJ databases">
        <authorList>
            <person name="Palmer J.M."/>
        </authorList>
    </citation>
    <scope>NUCLEOTIDE SEQUENCE [LARGE SCALE GENOMIC DNA]</scope>
    <source>
        <strain evidence="7 8">TWF481</strain>
    </source>
</reference>
<accession>A0AAV9W5P9</accession>
<dbReference type="Pfam" id="PF00413">
    <property type="entry name" value="Peptidase_M10"/>
    <property type="match status" value="1"/>
</dbReference>
<dbReference type="SUPFAM" id="SSF55486">
    <property type="entry name" value="Metalloproteases ('zincins'), catalytic domain"/>
    <property type="match status" value="1"/>
</dbReference>
<proteinExistence type="predicted"/>